<dbReference type="HOGENOM" id="CLU_2739741_0_0_1"/>
<accession>G2YTN3</accession>
<evidence type="ECO:0000313" key="2">
    <source>
        <dbReference type="Proteomes" id="UP000008177"/>
    </source>
</evidence>
<proteinExistence type="predicted"/>
<dbReference type="EMBL" id="FQ790352">
    <property type="protein sequence ID" value="CCD54793.1"/>
    <property type="molecule type" value="Genomic_DNA"/>
</dbReference>
<reference evidence="2" key="1">
    <citation type="journal article" date="2011" name="PLoS Genet.">
        <title>Genomic analysis of the necrotrophic fungal pathogens Sclerotinia sclerotiorum and Botrytis cinerea.</title>
        <authorList>
            <person name="Amselem J."/>
            <person name="Cuomo C.A."/>
            <person name="van Kan J.A."/>
            <person name="Viaud M."/>
            <person name="Benito E.P."/>
            <person name="Couloux A."/>
            <person name="Coutinho P.M."/>
            <person name="de Vries R.P."/>
            <person name="Dyer P.S."/>
            <person name="Fillinger S."/>
            <person name="Fournier E."/>
            <person name="Gout L."/>
            <person name="Hahn M."/>
            <person name="Kohn L."/>
            <person name="Lapalu N."/>
            <person name="Plummer K.M."/>
            <person name="Pradier J.M."/>
            <person name="Quevillon E."/>
            <person name="Sharon A."/>
            <person name="Simon A."/>
            <person name="ten Have A."/>
            <person name="Tudzynski B."/>
            <person name="Tudzynski P."/>
            <person name="Wincker P."/>
            <person name="Andrew M."/>
            <person name="Anthouard V."/>
            <person name="Beever R.E."/>
            <person name="Beffa R."/>
            <person name="Benoit I."/>
            <person name="Bouzid O."/>
            <person name="Brault B."/>
            <person name="Chen Z."/>
            <person name="Choquer M."/>
            <person name="Collemare J."/>
            <person name="Cotton P."/>
            <person name="Danchin E.G."/>
            <person name="Da Silva C."/>
            <person name="Gautier A."/>
            <person name="Giraud C."/>
            <person name="Giraud T."/>
            <person name="Gonzalez C."/>
            <person name="Grossetete S."/>
            <person name="Guldener U."/>
            <person name="Henrissat B."/>
            <person name="Howlett B.J."/>
            <person name="Kodira C."/>
            <person name="Kretschmer M."/>
            <person name="Lappartient A."/>
            <person name="Leroch M."/>
            <person name="Levis C."/>
            <person name="Mauceli E."/>
            <person name="Neuveglise C."/>
            <person name="Oeser B."/>
            <person name="Pearson M."/>
            <person name="Poulain J."/>
            <person name="Poussereau N."/>
            <person name="Quesneville H."/>
            <person name="Rascle C."/>
            <person name="Schumacher J."/>
            <person name="Segurens B."/>
            <person name="Sexton A."/>
            <person name="Silva E."/>
            <person name="Sirven C."/>
            <person name="Soanes D.M."/>
            <person name="Talbot N.J."/>
            <person name="Templeton M."/>
            <person name="Yandava C."/>
            <person name="Yarden O."/>
            <person name="Zeng Q."/>
            <person name="Rollins J.A."/>
            <person name="Lebrun M.H."/>
            <person name="Dickman M."/>
        </authorList>
    </citation>
    <scope>NUCLEOTIDE SEQUENCE [LARGE SCALE GENOMIC DNA]</scope>
    <source>
        <strain evidence="2">T4</strain>
    </source>
</reference>
<dbReference type="InParanoid" id="G2YTN3"/>
<dbReference type="AlphaFoldDB" id="G2YTN3"/>
<evidence type="ECO:0000313" key="1">
    <source>
        <dbReference type="EMBL" id="CCD54793.1"/>
    </source>
</evidence>
<dbReference type="Proteomes" id="UP000008177">
    <property type="component" value="Unplaced contigs"/>
</dbReference>
<organism evidence="1 2">
    <name type="scientific">Botryotinia fuckeliana (strain T4)</name>
    <name type="common">Noble rot fungus</name>
    <name type="synonym">Botrytis cinerea</name>
    <dbReference type="NCBI Taxonomy" id="999810"/>
    <lineage>
        <taxon>Eukaryota</taxon>
        <taxon>Fungi</taxon>
        <taxon>Dikarya</taxon>
        <taxon>Ascomycota</taxon>
        <taxon>Pezizomycotina</taxon>
        <taxon>Leotiomycetes</taxon>
        <taxon>Helotiales</taxon>
        <taxon>Sclerotiniaceae</taxon>
        <taxon>Botrytis</taxon>
    </lineage>
</organism>
<name>G2YTN3_BOTF4</name>
<protein>
    <submittedName>
        <fullName evidence="1">Uncharacterized protein</fullName>
    </submittedName>
</protein>
<sequence>MPFKRILFYGSSLAQGSWSEYQTEMSLFEDTPLQLSTGTRNSSSSMKATERASLFRIRLSDTAIIQLKSFA</sequence>
<gene>
    <name evidence="1" type="ORF">BofuT4_uP160820.1</name>
</gene>